<accession>A0A7S8E6C4</accession>
<dbReference type="InterPro" id="IPR002182">
    <property type="entry name" value="NB-ARC"/>
</dbReference>
<protein>
    <recommendedName>
        <fullName evidence="1">NB-ARC domain-containing protein</fullName>
    </recommendedName>
</protein>
<dbReference type="SUPFAM" id="SSF48452">
    <property type="entry name" value="TPR-like"/>
    <property type="match status" value="2"/>
</dbReference>
<evidence type="ECO:0000259" key="1">
    <source>
        <dbReference type="Pfam" id="PF00931"/>
    </source>
</evidence>
<dbReference type="KEGG" id="pmet:G4Y79_16040"/>
<dbReference type="EMBL" id="CP062983">
    <property type="protein sequence ID" value="QPC81212.1"/>
    <property type="molecule type" value="Genomic_DNA"/>
</dbReference>
<proteinExistence type="predicted"/>
<dbReference type="Gene3D" id="1.25.40.10">
    <property type="entry name" value="Tetratricopeptide repeat domain"/>
    <property type="match status" value="1"/>
</dbReference>
<name>A0A7S8E6C4_9CHLR</name>
<feature type="domain" description="NB-ARC" evidence="1">
    <location>
        <begin position="193"/>
        <end position="307"/>
    </location>
</feature>
<keyword evidence="3" id="KW-1185">Reference proteome</keyword>
<dbReference type="RefSeq" id="WP_195169285.1">
    <property type="nucleotide sequence ID" value="NZ_CP062983.1"/>
</dbReference>
<dbReference type="Gene3D" id="3.40.50.300">
    <property type="entry name" value="P-loop containing nucleotide triphosphate hydrolases"/>
    <property type="match status" value="1"/>
</dbReference>
<dbReference type="InterPro" id="IPR011990">
    <property type="entry name" value="TPR-like_helical_dom_sf"/>
</dbReference>
<dbReference type="Pfam" id="PF00931">
    <property type="entry name" value="NB-ARC"/>
    <property type="match status" value="1"/>
</dbReference>
<gene>
    <name evidence="2" type="ORF">G4Y79_16040</name>
</gene>
<dbReference type="InterPro" id="IPR027417">
    <property type="entry name" value="P-loop_NTPase"/>
</dbReference>
<dbReference type="GO" id="GO:0043531">
    <property type="term" value="F:ADP binding"/>
    <property type="evidence" value="ECO:0007669"/>
    <property type="project" value="InterPro"/>
</dbReference>
<sequence length="808" mass="91349">MPSGSTTKLSFTPRAIKQTLNALIQPANLQNDLLYSKLVEQRIQHPYYEGFDLHEARVHALLSLTEEMILSVFNDIREGLYIGHDIPKTRDIALNQINQYAIHAAPVLLEWAFLYYRFVMSKLNISLDDFADAARIHRRTAQRYQADAIQALYLHFTDRELSVRRETQAARIIARLPDSTQLIDRVDILERARELFAKEGTAFVLLAGPSGIGKTAIACQIVRDVVKSRLFDLSLWLEAPSSHKEILQAFQNSIEPNELAHQSNLQLDFIQYSQRYNILLILDDAQFTNDEMAQITHLLAHCCVIMTSLVTYRAHAGVSVLRIGDLNSEYAHAYTHKLATNQGLSTAEANSVAQIVMAEVGGNPSAIQLALGAILGYEQSMPTPFSVLQRFTRENPQILVPLIFLASMGSEGIHRHEVDPIAGVDSSLISENALAFLRRRLFIEYNNQKQLFRMRGSITKQLLSTLQPEDITHRVGQITTFILQRLPILPESSQQKILAAYLSTKWQLYVDLHQLVEQHHMLARRANHTYVWFTNIKRYIDSVNEVSPSILATYAYCLRRLSRFEEAHNACEIAIESAGRDGDFLAMGWGLAELGAVFLSLGAYRKAQEALSRAHDIAMQYHADELYIYVSKFRTRLSLDTGNYAQAQEIIQTLPNHVDILMLQVEVNINMQDWNIATKTLGIIEEAIPNDSGIGHVRFAELNLLRGKLYYEQKLYLGAAEYFRTAASQFEEQSMFLQQGRCLTNAAAALLHTEYIDEAWLLLQQSHGIQLDLGDAVGLQATRTNITFAQQKIDTDSALTLDDDAFDQ</sequence>
<dbReference type="AlphaFoldDB" id="A0A7S8E6C4"/>
<organism evidence="2 3">
    <name type="scientific">Phototrophicus methaneseepsis</name>
    <dbReference type="NCBI Taxonomy" id="2710758"/>
    <lineage>
        <taxon>Bacteria</taxon>
        <taxon>Bacillati</taxon>
        <taxon>Chloroflexota</taxon>
        <taxon>Candidatus Thermofontia</taxon>
        <taxon>Phototrophicales</taxon>
        <taxon>Phototrophicaceae</taxon>
        <taxon>Phototrophicus</taxon>
    </lineage>
</organism>
<evidence type="ECO:0000313" key="2">
    <source>
        <dbReference type="EMBL" id="QPC81212.1"/>
    </source>
</evidence>
<dbReference type="SUPFAM" id="SSF52540">
    <property type="entry name" value="P-loop containing nucleoside triphosphate hydrolases"/>
    <property type="match status" value="1"/>
</dbReference>
<reference evidence="2 3" key="1">
    <citation type="submission" date="2020-02" db="EMBL/GenBank/DDBJ databases">
        <authorList>
            <person name="Zheng R.K."/>
            <person name="Sun C.M."/>
        </authorList>
    </citation>
    <scope>NUCLEOTIDE SEQUENCE [LARGE SCALE GENOMIC DNA]</scope>
    <source>
        <strain evidence="3">rifampicinis</strain>
    </source>
</reference>
<evidence type="ECO:0000313" key="3">
    <source>
        <dbReference type="Proteomes" id="UP000594468"/>
    </source>
</evidence>
<dbReference type="Proteomes" id="UP000594468">
    <property type="component" value="Chromosome"/>
</dbReference>